<dbReference type="PANTHER" id="PTHR24253:SF176">
    <property type="entry name" value="CORIN, ISOFORM B"/>
    <property type="match status" value="1"/>
</dbReference>
<dbReference type="PROSITE" id="PS50240">
    <property type="entry name" value="TRYPSIN_DOM"/>
    <property type="match status" value="1"/>
</dbReference>
<organism evidence="4 5">
    <name type="scientific">Aplysia californica</name>
    <name type="common">California sea hare</name>
    <dbReference type="NCBI Taxonomy" id="6500"/>
    <lineage>
        <taxon>Eukaryota</taxon>
        <taxon>Metazoa</taxon>
        <taxon>Spiralia</taxon>
        <taxon>Lophotrochozoa</taxon>
        <taxon>Mollusca</taxon>
        <taxon>Gastropoda</taxon>
        <taxon>Heterobranchia</taxon>
        <taxon>Euthyneura</taxon>
        <taxon>Tectipleura</taxon>
        <taxon>Aplysiida</taxon>
        <taxon>Aplysioidea</taxon>
        <taxon>Aplysiidae</taxon>
        <taxon>Aplysia</taxon>
    </lineage>
</organism>
<feature type="domain" description="Peptidase S1" evidence="3">
    <location>
        <begin position="167"/>
        <end position="356"/>
    </location>
</feature>
<feature type="chain" id="PRO_5047318136" evidence="2">
    <location>
        <begin position="27"/>
        <end position="362"/>
    </location>
</feature>
<accession>A0ABM1A6W2</accession>
<protein>
    <submittedName>
        <fullName evidence="5">Ovochymase-2</fullName>
    </submittedName>
</protein>
<dbReference type="Gene3D" id="2.40.10.10">
    <property type="entry name" value="Trypsin-like serine proteases"/>
    <property type="match status" value="1"/>
</dbReference>
<keyword evidence="2" id="KW-0732">Signal</keyword>
<keyword evidence="1" id="KW-1015">Disulfide bond</keyword>
<dbReference type="CDD" id="cd00190">
    <property type="entry name" value="Tryp_SPc"/>
    <property type="match status" value="1"/>
</dbReference>
<dbReference type="InterPro" id="IPR043504">
    <property type="entry name" value="Peptidase_S1_PA_chymotrypsin"/>
</dbReference>
<proteinExistence type="predicted"/>
<sequence length="362" mass="40343">MKSSSRAHLLSMALVITLLTRVKVLGQDSELAKRASSLKDLQYVVGPKYNLLVATYWRHMLLPCRTLEAKLDEDLQSGLLKEFCSFLIQCPSQYPTQSCMVQNTARALRRACCQVVSTNESLRQPNSLNNVGSEPRAPPLVNEVPIKLDLKAQRACAYGKVSLSSRIYGGNSIEPGEFPWIIMLVRNDTFICGGSIVDATHIITAAHCFKGYNPAIHRFRVMAGKYSSNVQETEEHQQTRDVTSFVKHELYSVRLKWNDIAVVEVSSPFIWTDYVLPACLPGPNDVMAKVCTVAGWGRKEDGTYPPTMRKVSLYTYSRDKCLTTFKDTARGPLISYLHRGTVCAANGLNGGRDSCRTTLLTH</sequence>
<dbReference type="SMART" id="SM00020">
    <property type="entry name" value="Tryp_SPc"/>
    <property type="match status" value="1"/>
</dbReference>
<dbReference type="InterPro" id="IPR018114">
    <property type="entry name" value="TRYPSIN_HIS"/>
</dbReference>
<dbReference type="InterPro" id="IPR001254">
    <property type="entry name" value="Trypsin_dom"/>
</dbReference>
<evidence type="ECO:0000313" key="5">
    <source>
        <dbReference type="RefSeq" id="XP_012941998.2"/>
    </source>
</evidence>
<dbReference type="Pfam" id="PF00089">
    <property type="entry name" value="Trypsin"/>
    <property type="match status" value="1"/>
</dbReference>
<keyword evidence="4" id="KW-1185">Reference proteome</keyword>
<dbReference type="InterPro" id="IPR009003">
    <property type="entry name" value="Peptidase_S1_PA"/>
</dbReference>
<dbReference type="PANTHER" id="PTHR24253">
    <property type="entry name" value="TRANSMEMBRANE PROTEASE SERINE"/>
    <property type="match status" value="1"/>
</dbReference>
<dbReference type="PROSITE" id="PS00134">
    <property type="entry name" value="TRYPSIN_HIS"/>
    <property type="match status" value="1"/>
</dbReference>
<reference evidence="5" key="1">
    <citation type="submission" date="2025-08" db="UniProtKB">
        <authorList>
            <consortium name="RefSeq"/>
        </authorList>
    </citation>
    <scope>IDENTIFICATION</scope>
</reference>
<dbReference type="RefSeq" id="XP_012941998.2">
    <property type="nucleotide sequence ID" value="XM_013086544.2"/>
</dbReference>
<dbReference type="GeneID" id="101863691"/>
<feature type="signal peptide" evidence="2">
    <location>
        <begin position="1"/>
        <end position="26"/>
    </location>
</feature>
<evidence type="ECO:0000313" key="4">
    <source>
        <dbReference type="Proteomes" id="UP000694888"/>
    </source>
</evidence>
<dbReference type="Proteomes" id="UP000694888">
    <property type="component" value="Unplaced"/>
</dbReference>
<evidence type="ECO:0000259" key="3">
    <source>
        <dbReference type="PROSITE" id="PS50240"/>
    </source>
</evidence>
<gene>
    <name evidence="5" type="primary">LOC101863691</name>
</gene>
<name>A0ABM1A6W2_APLCA</name>
<evidence type="ECO:0000256" key="1">
    <source>
        <dbReference type="ARBA" id="ARBA00023157"/>
    </source>
</evidence>
<dbReference type="SUPFAM" id="SSF50494">
    <property type="entry name" value="Trypsin-like serine proteases"/>
    <property type="match status" value="1"/>
</dbReference>
<evidence type="ECO:0000256" key="2">
    <source>
        <dbReference type="SAM" id="SignalP"/>
    </source>
</evidence>